<dbReference type="Proteomes" id="UP000812270">
    <property type="component" value="Unassembled WGS sequence"/>
</dbReference>
<comment type="caution">
    <text evidence="2">The sequence shown here is derived from an EMBL/GenBank/DDBJ whole genome shotgun (WGS) entry which is preliminary data.</text>
</comment>
<feature type="signal peptide" evidence="1">
    <location>
        <begin position="1"/>
        <end position="23"/>
    </location>
</feature>
<keyword evidence="1" id="KW-0732">Signal</keyword>
<feature type="chain" id="PRO_5039089058" description="DUF4595 domain-containing protein" evidence="1">
    <location>
        <begin position="24"/>
        <end position="277"/>
    </location>
</feature>
<name>A0A9E2SDD3_9BACT</name>
<accession>A0A9E2SDD3</accession>
<reference evidence="2" key="1">
    <citation type="submission" date="2021-06" db="EMBL/GenBank/DDBJ databases">
        <authorList>
            <person name="Huq M.A."/>
        </authorList>
    </citation>
    <scope>NUCLEOTIDE SEQUENCE</scope>
    <source>
        <strain evidence="2">MAH-26</strain>
    </source>
</reference>
<evidence type="ECO:0000313" key="3">
    <source>
        <dbReference type="Proteomes" id="UP000812270"/>
    </source>
</evidence>
<evidence type="ECO:0000313" key="2">
    <source>
        <dbReference type="EMBL" id="MBV4359218.1"/>
    </source>
</evidence>
<dbReference type="EMBL" id="JAHSPG010000015">
    <property type="protein sequence ID" value="MBV4359218.1"/>
    <property type="molecule type" value="Genomic_DNA"/>
</dbReference>
<sequence length="277" mass="32108">MKCKFTPFLFLALMILANGCKKAYDYIEQNPFATCDVCKVNQIIMYTGGTNLVYNVTYDKKDRMTKMVTDQGFSGVYNFYFRYDNKNRLTDYIRTQSGADYAIEWRTYQYYPNKITDTFYVYWGGPMIGTSSSPAPSPDFPSWAKILEVYTLDSKGRITQRFQSQGANSVTFNFTYNASNNLVYDPTPLYDDKINPYRTNPVWQLTQCDYSANNAYYVTDGTVRNLPKPTITKYNTYGLPTKYVVNDFYSNQPQFGIIFYDSLEVIYDCDLSSVKIK</sequence>
<gene>
    <name evidence="2" type="ORF">KTO63_18770</name>
</gene>
<proteinExistence type="predicted"/>
<keyword evidence="3" id="KW-1185">Reference proteome</keyword>
<evidence type="ECO:0000256" key="1">
    <source>
        <dbReference type="SAM" id="SignalP"/>
    </source>
</evidence>
<protein>
    <recommendedName>
        <fullName evidence="4">DUF4595 domain-containing protein</fullName>
    </recommendedName>
</protein>
<evidence type="ECO:0008006" key="4">
    <source>
        <dbReference type="Google" id="ProtNLM"/>
    </source>
</evidence>
<organism evidence="2 3">
    <name type="scientific">Pinibacter aurantiacus</name>
    <dbReference type="NCBI Taxonomy" id="2851599"/>
    <lineage>
        <taxon>Bacteria</taxon>
        <taxon>Pseudomonadati</taxon>
        <taxon>Bacteroidota</taxon>
        <taxon>Chitinophagia</taxon>
        <taxon>Chitinophagales</taxon>
        <taxon>Chitinophagaceae</taxon>
        <taxon>Pinibacter</taxon>
    </lineage>
</organism>
<dbReference type="AlphaFoldDB" id="A0A9E2SDD3"/>
<dbReference type="RefSeq" id="WP_217793206.1">
    <property type="nucleotide sequence ID" value="NZ_JAHSPG010000015.1"/>
</dbReference>